<dbReference type="Pfam" id="PF23320">
    <property type="entry name" value="Zn_SUZ12"/>
    <property type="match status" value="1"/>
</dbReference>
<keyword evidence="6" id="KW-0805">Transcription regulation</keyword>
<evidence type="ECO:0000256" key="4">
    <source>
        <dbReference type="ARBA" id="ARBA00022833"/>
    </source>
</evidence>
<dbReference type="CDD" id="cd21750">
    <property type="entry name" value="ZnB-Zn_SUZ12"/>
    <property type="match status" value="1"/>
</dbReference>
<evidence type="ECO:0000256" key="2">
    <source>
        <dbReference type="ARBA" id="ARBA00022723"/>
    </source>
</evidence>
<evidence type="ECO:0000256" key="7">
    <source>
        <dbReference type="ARBA" id="ARBA00023163"/>
    </source>
</evidence>
<feature type="region of interest" description="Disordered" evidence="8">
    <location>
        <begin position="1"/>
        <end position="31"/>
    </location>
</feature>
<reference evidence="11" key="1">
    <citation type="submission" date="2020-11" db="EMBL/GenBank/DDBJ databases">
        <authorList>
            <person name="Tran Van P."/>
        </authorList>
    </citation>
    <scope>NUCLEOTIDE SEQUENCE</scope>
</reference>
<dbReference type="GO" id="GO:0008270">
    <property type="term" value="F:zinc ion binding"/>
    <property type="evidence" value="ECO:0007669"/>
    <property type="project" value="UniProtKB-KW"/>
</dbReference>
<evidence type="ECO:0000259" key="9">
    <source>
        <dbReference type="Pfam" id="PF09733"/>
    </source>
</evidence>
<feature type="domain" description="Polycomb protein VEFS-Box" evidence="9">
    <location>
        <begin position="462"/>
        <end position="579"/>
    </location>
</feature>
<sequence length="645" mass="72857">MPSTKKFKDSGNSSQDASKPGTSNPKAAPSSSVNVQELFVQTFEKPTQIYRYLRTRILNSPIFLQRTLTYVVQSRKKSVSKRESRKKFKVDSILQTMLSKQEGQPEQASAYLSLTFLGLHFKVPLGKCSIPVNPNSDRPPATAPVLSVAPSSFSINNGHQIKSYNLLFRITTSSSAADDAEEPMHKRRRLRGSVPFSDENLSPAEPMLLVGELVIYDRSGRCLLFPGDYELVLSSILHASTTKGSPKKQRIWGTIDNTEVGEAFDALEKGPVLKFRLNWGNEPAKSEIEWPTPYQPLKCRENSSACASAKERRPAMMREGSRGSEEKERVIYQFICGQKTVVHTEMHEDTVCPWCSLSCKSLYTLLKHLNLCHARLNFAYVPLSQGTTRIDVTLNEAYDGSYSGNPTDMIAQPMTSAAFGKMGPERRAPMTTIMVCRPNRPHPSLSEFMQESEESESGPTPRPYITGHNRLYYHTTTCQPILARELDMDSEGENDPEWLRKKTQMMIDEFTDVNEGEKDLMKRWNLHVLKHNFVGDCQLPLACEMFVTSHGDGLLRDNLYRNFILHLCSMYDYGLIPPSVILKSAKQLQERLYKDPKLVKGFRANYQQQIDQWLQQGEDTEPHPQSESNNALPDPTAANAEVKQE</sequence>
<dbReference type="InterPro" id="IPR057540">
    <property type="entry name" value="Znf_SUZ12"/>
</dbReference>
<dbReference type="Proteomes" id="UP000677054">
    <property type="component" value="Unassembled WGS sequence"/>
</dbReference>
<evidence type="ECO:0000256" key="5">
    <source>
        <dbReference type="ARBA" id="ARBA00022853"/>
    </source>
</evidence>
<protein>
    <recommendedName>
        <fullName evidence="13">Polycomb protein VEFS-Box domain-containing protein</fullName>
    </recommendedName>
</protein>
<gene>
    <name evidence="11" type="ORF">DSTB1V02_LOCUS1212</name>
</gene>
<keyword evidence="7" id="KW-0804">Transcription</keyword>
<evidence type="ECO:0000313" key="12">
    <source>
        <dbReference type="Proteomes" id="UP000677054"/>
    </source>
</evidence>
<name>A0A7R9A0B7_9CRUS</name>
<dbReference type="EMBL" id="LR899626">
    <property type="protein sequence ID" value="CAD7241212.1"/>
    <property type="molecule type" value="Genomic_DNA"/>
</dbReference>
<evidence type="ECO:0000256" key="8">
    <source>
        <dbReference type="SAM" id="MobiDB-lite"/>
    </source>
</evidence>
<feature type="region of interest" description="Disordered" evidence="8">
    <location>
        <begin position="613"/>
        <end position="645"/>
    </location>
</feature>
<dbReference type="AlphaFoldDB" id="A0A7R9A0B7"/>
<comment type="similarity">
    <text evidence="1">Belongs to the VEFS (VRN2-EMF2-FIS2-SU(Z)12) family.</text>
</comment>
<dbReference type="CDD" id="cd21740">
    <property type="entry name" value="C2_II_SUZ12"/>
    <property type="match status" value="1"/>
</dbReference>
<evidence type="ECO:0008006" key="13">
    <source>
        <dbReference type="Google" id="ProtNLM"/>
    </source>
</evidence>
<keyword evidence="4" id="KW-0862">Zinc</keyword>
<accession>A0A7R9A0B7</accession>
<feature type="compositionally biased region" description="Polar residues" evidence="8">
    <location>
        <begin position="613"/>
        <end position="631"/>
    </location>
</feature>
<evidence type="ECO:0000313" key="11">
    <source>
        <dbReference type="EMBL" id="CAD7241212.1"/>
    </source>
</evidence>
<dbReference type="PANTHER" id="PTHR22597:SF0">
    <property type="entry name" value="POLYCOMB PROTEIN SUZ12"/>
    <property type="match status" value="1"/>
</dbReference>
<dbReference type="EMBL" id="CAJPEV010000109">
    <property type="protein sequence ID" value="CAG0880719.1"/>
    <property type="molecule type" value="Genomic_DNA"/>
</dbReference>
<dbReference type="GO" id="GO:0035098">
    <property type="term" value="C:ESC/E(Z) complex"/>
    <property type="evidence" value="ECO:0007669"/>
    <property type="project" value="TreeGrafter"/>
</dbReference>
<feature type="compositionally biased region" description="Polar residues" evidence="8">
    <location>
        <begin position="10"/>
        <end position="31"/>
    </location>
</feature>
<keyword evidence="5" id="KW-0156">Chromatin regulator</keyword>
<feature type="domain" description="Polycomb protein SUZ12-like zinc finger" evidence="10">
    <location>
        <begin position="328"/>
        <end position="396"/>
    </location>
</feature>
<dbReference type="Pfam" id="PF09733">
    <property type="entry name" value="VEFS-Box"/>
    <property type="match status" value="1"/>
</dbReference>
<evidence type="ECO:0000256" key="6">
    <source>
        <dbReference type="ARBA" id="ARBA00023015"/>
    </source>
</evidence>
<dbReference type="OrthoDB" id="166746at2759"/>
<dbReference type="InterPro" id="IPR019135">
    <property type="entry name" value="Polycomb_protein_VEFS-Box"/>
</dbReference>
<dbReference type="CDD" id="cd21551">
    <property type="entry name" value="VEFS-box_SUZ12"/>
    <property type="match status" value="1"/>
</dbReference>
<proteinExistence type="inferred from homology"/>
<keyword evidence="2" id="KW-0479">Metal-binding</keyword>
<keyword evidence="12" id="KW-1185">Reference proteome</keyword>
<keyword evidence="3" id="KW-0863">Zinc-finger</keyword>
<dbReference type="PANTHER" id="PTHR22597">
    <property type="entry name" value="POLYCOMB GROUP PROTEIN"/>
    <property type="match status" value="1"/>
</dbReference>
<dbReference type="GO" id="GO:0006325">
    <property type="term" value="P:chromatin organization"/>
    <property type="evidence" value="ECO:0007669"/>
    <property type="project" value="UniProtKB-KW"/>
</dbReference>
<dbReference type="GO" id="GO:0016586">
    <property type="term" value="C:RSC-type complex"/>
    <property type="evidence" value="ECO:0007669"/>
    <property type="project" value="TreeGrafter"/>
</dbReference>
<dbReference type="GO" id="GO:0031490">
    <property type="term" value="F:chromatin DNA binding"/>
    <property type="evidence" value="ECO:0007669"/>
    <property type="project" value="TreeGrafter"/>
</dbReference>
<feature type="region of interest" description="Disordered" evidence="8">
    <location>
        <begin position="443"/>
        <end position="465"/>
    </location>
</feature>
<evidence type="ECO:0000259" key="10">
    <source>
        <dbReference type="Pfam" id="PF23320"/>
    </source>
</evidence>
<evidence type="ECO:0000256" key="1">
    <source>
        <dbReference type="ARBA" id="ARBA00007416"/>
    </source>
</evidence>
<evidence type="ECO:0000256" key="3">
    <source>
        <dbReference type="ARBA" id="ARBA00022771"/>
    </source>
</evidence>
<organism evidence="11">
    <name type="scientific">Darwinula stevensoni</name>
    <dbReference type="NCBI Taxonomy" id="69355"/>
    <lineage>
        <taxon>Eukaryota</taxon>
        <taxon>Metazoa</taxon>
        <taxon>Ecdysozoa</taxon>
        <taxon>Arthropoda</taxon>
        <taxon>Crustacea</taxon>
        <taxon>Oligostraca</taxon>
        <taxon>Ostracoda</taxon>
        <taxon>Podocopa</taxon>
        <taxon>Podocopida</taxon>
        <taxon>Darwinulocopina</taxon>
        <taxon>Darwinuloidea</taxon>
        <taxon>Darwinulidae</taxon>
        <taxon>Darwinula</taxon>
    </lineage>
</organism>